<dbReference type="InterPro" id="IPR036397">
    <property type="entry name" value="RNaseH_sf"/>
</dbReference>
<evidence type="ECO:0000259" key="20">
    <source>
        <dbReference type="PROSITE" id="PS50158"/>
    </source>
</evidence>
<dbReference type="Pfam" id="PF22936">
    <property type="entry name" value="Pol_BBD"/>
    <property type="match status" value="1"/>
</dbReference>
<evidence type="ECO:0000256" key="19">
    <source>
        <dbReference type="SAM" id="MobiDB-lite"/>
    </source>
</evidence>
<keyword evidence="14" id="KW-0239">DNA-directed DNA polymerase</keyword>
<dbReference type="InterPro" id="IPR013103">
    <property type="entry name" value="RVT_2"/>
</dbReference>
<dbReference type="Gene3D" id="3.30.420.10">
    <property type="entry name" value="Ribonuclease H-like superfamily/Ribonuclease H"/>
    <property type="match status" value="1"/>
</dbReference>
<evidence type="ECO:0000256" key="16">
    <source>
        <dbReference type="ARBA" id="ARBA00023172"/>
    </source>
</evidence>
<evidence type="ECO:0000256" key="13">
    <source>
        <dbReference type="ARBA" id="ARBA00022918"/>
    </source>
</evidence>
<dbReference type="PROSITE" id="PS50158">
    <property type="entry name" value="ZF_CCHC"/>
    <property type="match status" value="1"/>
</dbReference>
<feature type="domain" description="CCHC-type" evidence="20">
    <location>
        <begin position="226"/>
        <end position="241"/>
    </location>
</feature>
<dbReference type="PANTHER" id="PTHR42648">
    <property type="entry name" value="TRANSPOSASE, PUTATIVE-RELATED"/>
    <property type="match status" value="1"/>
</dbReference>
<keyword evidence="17" id="KW-0511">Multifunctional enzyme</keyword>
<feature type="compositionally biased region" description="Low complexity" evidence="19">
    <location>
        <begin position="682"/>
        <end position="694"/>
    </location>
</feature>
<dbReference type="OrthoDB" id="121676at2759"/>
<evidence type="ECO:0000256" key="15">
    <source>
        <dbReference type="ARBA" id="ARBA00023113"/>
    </source>
</evidence>
<dbReference type="EMBL" id="NCKW01011160">
    <property type="protein sequence ID" value="POM64196.1"/>
    <property type="molecule type" value="Genomic_DNA"/>
</dbReference>
<dbReference type="SUPFAM" id="SSF53098">
    <property type="entry name" value="Ribonuclease H-like"/>
    <property type="match status" value="1"/>
</dbReference>
<dbReference type="GO" id="GO:0004190">
    <property type="term" value="F:aspartic-type endopeptidase activity"/>
    <property type="evidence" value="ECO:0007669"/>
    <property type="project" value="UniProtKB-KW"/>
</dbReference>
<keyword evidence="6" id="KW-0547">Nucleotide-binding</keyword>
<dbReference type="GO" id="GO:0008270">
    <property type="term" value="F:zinc ion binding"/>
    <property type="evidence" value="ECO:0007669"/>
    <property type="project" value="UniProtKB-KW"/>
</dbReference>
<dbReference type="InterPro" id="IPR001878">
    <property type="entry name" value="Znf_CCHC"/>
</dbReference>
<comment type="function">
    <text evidence="1">The aspartyl protease (PR) mediates the proteolytic cleavages of the Gag and Gag-Pol polyproteins after assembly of the VLP.</text>
</comment>
<dbReference type="InterPro" id="IPR001584">
    <property type="entry name" value="Integrase_cat-core"/>
</dbReference>
<dbReference type="Pfam" id="PF00665">
    <property type="entry name" value="rve"/>
    <property type="match status" value="1"/>
</dbReference>
<feature type="region of interest" description="Disordered" evidence="19">
    <location>
        <begin position="805"/>
        <end position="850"/>
    </location>
</feature>
<evidence type="ECO:0000256" key="3">
    <source>
        <dbReference type="ARBA" id="ARBA00022670"/>
    </source>
</evidence>
<dbReference type="CDD" id="cd09272">
    <property type="entry name" value="RNase_HI_RT_Ty1"/>
    <property type="match status" value="1"/>
</dbReference>
<dbReference type="GO" id="GO:0003887">
    <property type="term" value="F:DNA-directed DNA polymerase activity"/>
    <property type="evidence" value="ECO:0007669"/>
    <property type="project" value="UniProtKB-KW"/>
</dbReference>
<evidence type="ECO:0000256" key="6">
    <source>
        <dbReference type="ARBA" id="ARBA00022741"/>
    </source>
</evidence>
<dbReference type="InterPro" id="IPR057670">
    <property type="entry name" value="SH3_retrovirus"/>
</dbReference>
<dbReference type="GO" id="GO:0003964">
    <property type="term" value="F:RNA-directed DNA polymerase activity"/>
    <property type="evidence" value="ECO:0007669"/>
    <property type="project" value="UniProtKB-KW"/>
</dbReference>
<evidence type="ECO:0000256" key="1">
    <source>
        <dbReference type="ARBA" id="ARBA00002180"/>
    </source>
</evidence>
<dbReference type="GO" id="GO:0006508">
    <property type="term" value="P:proteolysis"/>
    <property type="evidence" value="ECO:0007669"/>
    <property type="project" value="UniProtKB-KW"/>
</dbReference>
<keyword evidence="23" id="KW-1185">Reference proteome</keyword>
<dbReference type="GO" id="GO:0006310">
    <property type="term" value="P:DNA recombination"/>
    <property type="evidence" value="ECO:0007669"/>
    <property type="project" value="UniProtKB-KW"/>
</dbReference>
<keyword evidence="12" id="KW-0229">DNA integration</keyword>
<organism evidence="22 23">
    <name type="scientific">Phytophthora palmivora</name>
    <dbReference type="NCBI Taxonomy" id="4796"/>
    <lineage>
        <taxon>Eukaryota</taxon>
        <taxon>Sar</taxon>
        <taxon>Stramenopiles</taxon>
        <taxon>Oomycota</taxon>
        <taxon>Peronosporomycetes</taxon>
        <taxon>Peronosporales</taxon>
        <taxon>Peronosporaceae</taxon>
        <taxon>Phytophthora</taxon>
    </lineage>
</organism>
<dbReference type="SUPFAM" id="SSF57756">
    <property type="entry name" value="Retrovirus zinc finger-like domains"/>
    <property type="match status" value="1"/>
</dbReference>
<evidence type="ECO:0000256" key="5">
    <source>
        <dbReference type="ARBA" id="ARBA00022723"/>
    </source>
</evidence>
<keyword evidence="18" id="KW-0863">Zinc-finger</keyword>
<dbReference type="Pfam" id="PF25597">
    <property type="entry name" value="SH3_retrovirus"/>
    <property type="match status" value="1"/>
</dbReference>
<sequence>MSTSGPNKLALREIPEWRASDMKALGVLVRLLGPSYQTMVRDALSAAQAWGILREFIVQQNLYNRVQLRKELHEFLMSAGGDLMAHLMAFDDICLRLTAVGETLAEDERIVIPLGSLPQEYDGMVKTIEAHGNVTLLEAKEMLRREFTTLQKREKGETAFQATNHSRNRCGSAGRRGVGRGNDSNYGRDRDRGGRGGRGGYGSRSGYGGRDDRSGRGNSDGFRGSCFLCGRQGHKRADCPRNNGREGEDEFLFSAAEVSPNAWLLDSGASSHMTSDIDDFTEYEVLAGTLLITVANGERLLASGRGTVTFCTDQGKTLSFGVTECLVKYGNQTVYRAATQGRLYVWNIPALLKTEEDANAASADTETPDFGVRHARLGHIPATRMKQVTSVVEGVPTFHLQQQQEEPCGGCARGKLSVKAFARQGGSQVKTNGLLDIIHSDVMGPMTPSSRGGARYVVCFVDDFSRFVCAYTMKAKSEVLEKFAEFKELIENQTQRRVKCIRSDNGGEYIGKKFISYCAKNGIARQKSTPYTPPSAKRPCGENEQNCCRNGPLDDSLPAIGQEALMTVVYLINRLSNSTRGDTTPYEMVHNIKPDLNHLRVFGSRGYVHVDKSRRPKWDSKAHRCIFLVYAPSSKAYRVWDEEDERLVTTRTVRLNEHAPDRFVELQDGINEREGPGSFDVSSSSIPTTQTTSTELQVDTRTADTEMEDADTNMDIDEPVAPSNSVHSMDLQPIDADQTIRPYVQSSSQPTSQDTAGVNRMMLPRFSQGENRIVFHGQGVRERTNSQITRILPSLPLQHRVQQEPLALPPSERSSAHESLLLQAPSVDERRNSSADSEETDEPDPKRPRLNDVEHAMAAVDVPQSYAEAMNSPDAARWKEAIRAELRAHFRNRTWDIVRRPPGVKVIGFKWVFALKHDEHGNITRFKARVVALGFLQTYGVNYSETYSPVASMATVRLFLAICCQLGYRIKQFDIETAFLNGSLDEEVYMKVPQGLNVADGNVCRLRRSLYGLKQAAAAWYRTISDVFLKAGFRQCRSDSCLFVRSGRRSPVFVVLYVDDLLVSCADEADADEVEKALSKHFKVKSLGDTKFILGMEVQYNRQEGTLLLKQTQFIARMLKNFRQTDSFPVRNPNVPGQDLHPSSQSTIHLDKPNRELIGSLLYVANETRPDICISTSQLSQFLESPQEIHWRAAIRVLRYLKGTITAGLQFRRDGERVGTMVAFSDANWAGDVTSRRSTSGVLVKIAGGPVVFKSKKQTAVALSTAEAEYMALAVVTQEVIWLRQLLGEMGFQQLPATTVFVDNKAAISIATNQGGVSRAKHIDLRLHFVRDHVARNNICIKHTPSTSQQADFLTKVLPTPQFTNLTKMCGVTGHPLEREC</sequence>
<proteinExistence type="predicted"/>
<feature type="compositionally biased region" description="Gly residues" evidence="19">
    <location>
        <begin position="196"/>
        <end position="208"/>
    </location>
</feature>
<keyword evidence="15" id="KW-0917">Virion maturation</keyword>
<comment type="caution">
    <text evidence="22">The sequence shown here is derived from an EMBL/GenBank/DDBJ whole genome shotgun (WGS) entry which is preliminary data.</text>
</comment>
<keyword evidence="18" id="KW-0862">Zinc</keyword>
<dbReference type="GO" id="GO:0004519">
    <property type="term" value="F:endonuclease activity"/>
    <property type="evidence" value="ECO:0007669"/>
    <property type="project" value="UniProtKB-KW"/>
</dbReference>
<evidence type="ECO:0000313" key="23">
    <source>
        <dbReference type="Proteomes" id="UP000237271"/>
    </source>
</evidence>
<dbReference type="InterPro" id="IPR054722">
    <property type="entry name" value="PolX-like_BBD"/>
</dbReference>
<evidence type="ECO:0000256" key="10">
    <source>
        <dbReference type="ARBA" id="ARBA00022840"/>
    </source>
</evidence>
<gene>
    <name evidence="22" type="ORF">PHPALM_20307</name>
</gene>
<keyword evidence="2" id="KW-1188">Viral release from host cell</keyword>
<dbReference type="GO" id="GO:0003676">
    <property type="term" value="F:nucleic acid binding"/>
    <property type="evidence" value="ECO:0007669"/>
    <property type="project" value="InterPro"/>
</dbReference>
<name>A0A2P4XF79_9STRA</name>
<evidence type="ECO:0000256" key="2">
    <source>
        <dbReference type="ARBA" id="ARBA00022612"/>
    </source>
</evidence>
<dbReference type="Pfam" id="PF14223">
    <property type="entry name" value="Retrotran_gag_2"/>
    <property type="match status" value="1"/>
</dbReference>
<evidence type="ECO:0000256" key="4">
    <source>
        <dbReference type="ARBA" id="ARBA00022722"/>
    </source>
</evidence>
<evidence type="ECO:0000256" key="7">
    <source>
        <dbReference type="ARBA" id="ARBA00022750"/>
    </source>
</evidence>
<evidence type="ECO:0000256" key="18">
    <source>
        <dbReference type="PROSITE-ProRule" id="PRU00047"/>
    </source>
</evidence>
<keyword evidence="14" id="KW-0808">Transferase</keyword>
<dbReference type="InterPro" id="IPR039537">
    <property type="entry name" value="Retrotran_Ty1/copia-like"/>
</dbReference>
<keyword evidence="8" id="KW-0255">Endonuclease</keyword>
<keyword evidence="9" id="KW-0378">Hydrolase</keyword>
<evidence type="ECO:0000256" key="8">
    <source>
        <dbReference type="ARBA" id="ARBA00022759"/>
    </source>
</evidence>
<dbReference type="InterPro" id="IPR043502">
    <property type="entry name" value="DNA/RNA_pol_sf"/>
</dbReference>
<keyword evidence="4" id="KW-0540">Nuclease</keyword>
<keyword evidence="14" id="KW-0548">Nucleotidyltransferase</keyword>
<keyword evidence="13" id="KW-0695">RNA-directed DNA polymerase</keyword>
<keyword evidence="5" id="KW-0479">Metal-binding</keyword>
<dbReference type="Pfam" id="PF07727">
    <property type="entry name" value="RVT_2"/>
    <property type="match status" value="1"/>
</dbReference>
<keyword evidence="16" id="KW-0233">DNA recombination</keyword>
<evidence type="ECO:0000256" key="14">
    <source>
        <dbReference type="ARBA" id="ARBA00022932"/>
    </source>
</evidence>
<accession>A0A2P4XF79</accession>
<feature type="region of interest" description="Disordered" evidence="19">
    <location>
        <begin position="671"/>
        <end position="701"/>
    </location>
</feature>
<dbReference type="GO" id="GO:0015074">
    <property type="term" value="P:DNA integration"/>
    <property type="evidence" value="ECO:0007669"/>
    <property type="project" value="UniProtKB-KW"/>
</dbReference>
<evidence type="ECO:0000256" key="11">
    <source>
        <dbReference type="ARBA" id="ARBA00022842"/>
    </source>
</evidence>
<keyword evidence="11" id="KW-0460">Magnesium</keyword>
<keyword evidence="3" id="KW-0645">Protease</keyword>
<feature type="region of interest" description="Disordered" evidence="19">
    <location>
        <begin position="154"/>
        <end position="216"/>
    </location>
</feature>
<evidence type="ECO:0000259" key="21">
    <source>
        <dbReference type="PROSITE" id="PS50994"/>
    </source>
</evidence>
<dbReference type="SUPFAM" id="SSF56672">
    <property type="entry name" value="DNA/RNA polymerases"/>
    <property type="match status" value="1"/>
</dbReference>
<keyword evidence="10" id="KW-0067">ATP-binding</keyword>
<dbReference type="PANTHER" id="PTHR42648:SF11">
    <property type="entry name" value="TRANSPOSON TY4-P GAG-POL POLYPROTEIN"/>
    <property type="match status" value="1"/>
</dbReference>
<protein>
    <submittedName>
        <fullName evidence="22">Retrotransposon Tca5 Polyprotein</fullName>
    </submittedName>
</protein>
<evidence type="ECO:0000313" key="22">
    <source>
        <dbReference type="EMBL" id="POM64196.1"/>
    </source>
</evidence>
<feature type="domain" description="Integrase catalytic" evidence="21">
    <location>
        <begin position="429"/>
        <end position="593"/>
    </location>
</feature>
<dbReference type="Proteomes" id="UP000237271">
    <property type="component" value="Unassembled WGS sequence"/>
</dbReference>
<dbReference type="InterPro" id="IPR012337">
    <property type="entry name" value="RNaseH-like_sf"/>
</dbReference>
<dbReference type="PROSITE" id="PS50994">
    <property type="entry name" value="INTEGRASE"/>
    <property type="match status" value="1"/>
</dbReference>
<dbReference type="GO" id="GO:0005524">
    <property type="term" value="F:ATP binding"/>
    <property type="evidence" value="ECO:0007669"/>
    <property type="project" value="UniProtKB-KW"/>
</dbReference>
<keyword evidence="7" id="KW-0064">Aspartyl protease</keyword>
<dbReference type="InterPro" id="IPR036875">
    <property type="entry name" value="Znf_CCHC_sf"/>
</dbReference>
<evidence type="ECO:0000256" key="12">
    <source>
        <dbReference type="ARBA" id="ARBA00022908"/>
    </source>
</evidence>
<evidence type="ECO:0000256" key="9">
    <source>
        <dbReference type="ARBA" id="ARBA00022801"/>
    </source>
</evidence>
<reference evidence="22 23" key="1">
    <citation type="journal article" date="2017" name="Genome Biol. Evol.">
        <title>Phytophthora megakarya and P. palmivora, closely related causal agents of cacao black pod rot, underwent increases in genome sizes and gene numbers by different mechanisms.</title>
        <authorList>
            <person name="Ali S.S."/>
            <person name="Shao J."/>
            <person name="Lary D.J."/>
            <person name="Kronmiller B."/>
            <person name="Shen D."/>
            <person name="Strem M.D."/>
            <person name="Amoako-Attah I."/>
            <person name="Akrofi A.Y."/>
            <person name="Begoude B.A."/>
            <person name="Ten Hoopen G.M."/>
            <person name="Coulibaly K."/>
            <person name="Kebe B.I."/>
            <person name="Melnick R.L."/>
            <person name="Guiltinan M.J."/>
            <person name="Tyler B.M."/>
            <person name="Meinhardt L.W."/>
            <person name="Bailey B.A."/>
        </authorList>
    </citation>
    <scope>NUCLEOTIDE SEQUENCE [LARGE SCALE GENOMIC DNA]</scope>
    <source>
        <strain evidence="23">sbr112.9</strain>
    </source>
</reference>
<evidence type="ECO:0000256" key="17">
    <source>
        <dbReference type="ARBA" id="ARBA00023268"/>
    </source>
</evidence>